<proteinExistence type="predicted"/>
<evidence type="ECO:0000256" key="7">
    <source>
        <dbReference type="PROSITE-ProRule" id="PRU00042"/>
    </source>
</evidence>
<feature type="domain" description="C2H2-type" evidence="8">
    <location>
        <begin position="183"/>
        <end position="210"/>
    </location>
</feature>
<feature type="domain" description="C2H2-type" evidence="8">
    <location>
        <begin position="240"/>
        <end position="267"/>
    </location>
</feature>
<evidence type="ECO:0000256" key="6">
    <source>
        <dbReference type="ARBA" id="ARBA00023242"/>
    </source>
</evidence>
<keyword evidence="10" id="KW-1185">Reference proteome</keyword>
<accession>A0A9N9RUE2</accession>
<name>A0A9N9RUE2_9DIPT</name>
<dbReference type="Proteomes" id="UP001153620">
    <property type="component" value="Chromosome 2"/>
</dbReference>
<dbReference type="InterPro" id="IPR050888">
    <property type="entry name" value="ZnF_C2H2-type_TF"/>
</dbReference>
<evidence type="ECO:0000256" key="2">
    <source>
        <dbReference type="ARBA" id="ARBA00022723"/>
    </source>
</evidence>
<evidence type="ECO:0000256" key="4">
    <source>
        <dbReference type="ARBA" id="ARBA00022771"/>
    </source>
</evidence>
<comment type="subcellular location">
    <subcellularLocation>
        <location evidence="1">Nucleus</location>
    </subcellularLocation>
</comment>
<dbReference type="InterPro" id="IPR013087">
    <property type="entry name" value="Znf_C2H2_type"/>
</dbReference>
<evidence type="ECO:0000256" key="3">
    <source>
        <dbReference type="ARBA" id="ARBA00022737"/>
    </source>
</evidence>
<feature type="domain" description="C2H2-type" evidence="8">
    <location>
        <begin position="371"/>
        <end position="399"/>
    </location>
</feature>
<organism evidence="9 10">
    <name type="scientific">Chironomus riparius</name>
    <dbReference type="NCBI Taxonomy" id="315576"/>
    <lineage>
        <taxon>Eukaryota</taxon>
        <taxon>Metazoa</taxon>
        <taxon>Ecdysozoa</taxon>
        <taxon>Arthropoda</taxon>
        <taxon>Hexapoda</taxon>
        <taxon>Insecta</taxon>
        <taxon>Pterygota</taxon>
        <taxon>Neoptera</taxon>
        <taxon>Endopterygota</taxon>
        <taxon>Diptera</taxon>
        <taxon>Nematocera</taxon>
        <taxon>Chironomoidea</taxon>
        <taxon>Chironomidae</taxon>
        <taxon>Chironominae</taxon>
        <taxon>Chironomus</taxon>
    </lineage>
</organism>
<keyword evidence="6" id="KW-0539">Nucleus</keyword>
<dbReference type="Pfam" id="PF13894">
    <property type="entry name" value="zf-C2H2_4"/>
    <property type="match status" value="1"/>
</dbReference>
<dbReference type="PROSITE" id="PS00028">
    <property type="entry name" value="ZINC_FINGER_C2H2_1"/>
    <property type="match status" value="9"/>
</dbReference>
<dbReference type="FunFam" id="3.30.160.60:FF:000446">
    <property type="entry name" value="Zinc finger protein"/>
    <property type="match status" value="2"/>
</dbReference>
<dbReference type="SUPFAM" id="SSF57667">
    <property type="entry name" value="beta-beta-alpha zinc fingers"/>
    <property type="match status" value="5"/>
</dbReference>
<keyword evidence="2" id="KW-0479">Metal-binding</keyword>
<keyword evidence="5" id="KW-0862">Zinc</keyword>
<evidence type="ECO:0000256" key="5">
    <source>
        <dbReference type="ARBA" id="ARBA00022833"/>
    </source>
</evidence>
<reference evidence="9" key="1">
    <citation type="submission" date="2022-01" db="EMBL/GenBank/DDBJ databases">
        <authorList>
            <person name="King R."/>
        </authorList>
    </citation>
    <scope>NUCLEOTIDE SEQUENCE</scope>
</reference>
<sequence length="532" mass="62704">MSWDEKELDFEDLNTEIDQRCSSDILRVFKNNQGVCLYKLFNDDEFNDVIMIFKLIINREMDVKIISDEYEYKDFDKLTSWNQLNELIEKYLQNDESQMVFEEYDEIIEESNPDIESFDTEEVIETVALVETEEIFEDESMIDEIEAETENPFQCTNCHIIFKNTLGLRHHSQSCNIKKSIVQKCTICDQNFSSNLQLRLHMKSHEDQKGLKCPYCTKTVVNNGSLQRHIKAIHLKQRPHKCSLCGKAFATSTIRNAHERTHNRNSEVQKYLSRDVNGTVCYRCPNCNDIFDTSDHLKNHIEKNCYRPRKKRTYKYPCRYCGKQFVTKIIAAKHYSDDHDVIISNPQKFCFECNAEVEDYVNHIRFHTCQFKCNYCGTKFLTEETCRQHEISKHSVPEDRPFHCSFDSCNASFKTEHHLKSHINSIHDHNERLFRCEICNSKFASKSLLTAHLRTHDKDSAIFSCKICGKSFKKLATLKNHSVALHQTDEIYECGLDECQLRYKFLQDLKIHRQNTHGMNLNIQKYFHEGDE</sequence>
<dbReference type="PROSITE" id="PS50157">
    <property type="entry name" value="ZINC_FINGER_C2H2_2"/>
    <property type="match status" value="9"/>
</dbReference>
<dbReference type="GO" id="GO:0008270">
    <property type="term" value="F:zinc ion binding"/>
    <property type="evidence" value="ECO:0007669"/>
    <property type="project" value="UniProtKB-KW"/>
</dbReference>
<feature type="domain" description="C2H2-type" evidence="8">
    <location>
        <begin position="463"/>
        <end position="491"/>
    </location>
</feature>
<feature type="domain" description="C2H2-type" evidence="8">
    <location>
        <begin position="402"/>
        <end position="432"/>
    </location>
</feature>
<gene>
    <name evidence="9" type="ORF">CHIRRI_LOCUS8151</name>
</gene>
<dbReference type="PANTHER" id="PTHR24406">
    <property type="entry name" value="TRANSCRIPTIONAL REPRESSOR CTCFL-RELATED"/>
    <property type="match status" value="1"/>
</dbReference>
<dbReference type="AlphaFoldDB" id="A0A9N9RUE2"/>
<dbReference type="OrthoDB" id="3533395at2759"/>
<keyword evidence="4 7" id="KW-0863">Zinc-finger</keyword>
<keyword evidence="3" id="KW-0677">Repeat</keyword>
<feature type="domain" description="C2H2-type" evidence="8">
    <location>
        <begin position="211"/>
        <end position="239"/>
    </location>
</feature>
<dbReference type="SMART" id="SM00355">
    <property type="entry name" value="ZnF_C2H2"/>
    <property type="match status" value="12"/>
</dbReference>
<dbReference type="Gene3D" id="3.30.160.60">
    <property type="entry name" value="Classic Zinc Finger"/>
    <property type="match status" value="6"/>
</dbReference>
<evidence type="ECO:0000313" key="9">
    <source>
        <dbReference type="EMBL" id="CAG9805277.1"/>
    </source>
</evidence>
<evidence type="ECO:0000313" key="10">
    <source>
        <dbReference type="Proteomes" id="UP001153620"/>
    </source>
</evidence>
<feature type="domain" description="C2H2-type" evidence="8">
    <location>
        <begin position="434"/>
        <end position="461"/>
    </location>
</feature>
<protein>
    <recommendedName>
        <fullName evidence="8">C2H2-type domain-containing protein</fullName>
    </recommendedName>
</protein>
<evidence type="ECO:0000256" key="1">
    <source>
        <dbReference type="ARBA" id="ARBA00004123"/>
    </source>
</evidence>
<dbReference type="Pfam" id="PF00096">
    <property type="entry name" value="zf-C2H2"/>
    <property type="match status" value="4"/>
</dbReference>
<feature type="domain" description="C2H2-type" evidence="8">
    <location>
        <begin position="316"/>
        <end position="339"/>
    </location>
</feature>
<dbReference type="GO" id="GO:0005634">
    <property type="term" value="C:nucleus"/>
    <property type="evidence" value="ECO:0007669"/>
    <property type="project" value="UniProtKB-SubCell"/>
</dbReference>
<dbReference type="InterPro" id="IPR036236">
    <property type="entry name" value="Znf_C2H2_sf"/>
</dbReference>
<dbReference type="EMBL" id="OU895878">
    <property type="protein sequence ID" value="CAG9805277.1"/>
    <property type="molecule type" value="Genomic_DNA"/>
</dbReference>
<evidence type="ECO:0000259" key="8">
    <source>
        <dbReference type="PROSITE" id="PS50157"/>
    </source>
</evidence>
<reference evidence="9" key="2">
    <citation type="submission" date="2022-10" db="EMBL/GenBank/DDBJ databases">
        <authorList>
            <consortium name="ENA_rothamsted_submissions"/>
            <consortium name="culmorum"/>
            <person name="King R."/>
        </authorList>
    </citation>
    <scope>NUCLEOTIDE SEQUENCE</scope>
</reference>
<feature type="domain" description="C2H2-type" evidence="8">
    <location>
        <begin position="282"/>
        <end position="311"/>
    </location>
</feature>